<dbReference type="InterPro" id="IPR001932">
    <property type="entry name" value="PPM-type_phosphatase-like_dom"/>
</dbReference>
<feature type="region of interest" description="Disordered" evidence="1">
    <location>
        <begin position="28"/>
        <end position="53"/>
    </location>
</feature>
<dbReference type="EMBL" id="MCGN01000005">
    <property type="protein sequence ID" value="ORY96661.1"/>
    <property type="molecule type" value="Genomic_DNA"/>
</dbReference>
<accession>A0A1X2HCZ3</accession>
<dbReference type="PANTHER" id="PTHR13832">
    <property type="entry name" value="PROTEIN PHOSPHATASE 2C"/>
    <property type="match status" value="1"/>
</dbReference>
<dbReference type="FunCoup" id="A0A1X2HCZ3">
    <property type="interactions" value="225"/>
</dbReference>
<proteinExistence type="predicted"/>
<dbReference type="Gene3D" id="3.60.40.10">
    <property type="entry name" value="PPM-type phosphatase domain"/>
    <property type="match status" value="1"/>
</dbReference>
<evidence type="ECO:0000313" key="5">
    <source>
        <dbReference type="Proteomes" id="UP000242180"/>
    </source>
</evidence>
<dbReference type="SMART" id="SM00332">
    <property type="entry name" value="PP2Cc"/>
    <property type="match status" value="1"/>
</dbReference>
<dbReference type="PROSITE" id="PS51746">
    <property type="entry name" value="PPM_2"/>
    <property type="match status" value="1"/>
</dbReference>
<dbReference type="SUPFAM" id="SSF81606">
    <property type="entry name" value="PP2C-like"/>
    <property type="match status" value="1"/>
</dbReference>
<dbReference type="InterPro" id="IPR015655">
    <property type="entry name" value="PP2C"/>
</dbReference>
<name>A0A1X2HCZ3_SYNRA</name>
<dbReference type="GO" id="GO:0005739">
    <property type="term" value="C:mitochondrion"/>
    <property type="evidence" value="ECO:0007669"/>
    <property type="project" value="TreeGrafter"/>
</dbReference>
<keyword evidence="2" id="KW-0812">Transmembrane</keyword>
<keyword evidence="2" id="KW-0472">Membrane</keyword>
<protein>
    <submittedName>
        <fullName evidence="4">Phosphatase 2C-like domain-containing protein</fullName>
    </submittedName>
</protein>
<dbReference type="InterPro" id="IPR036457">
    <property type="entry name" value="PPM-type-like_dom_sf"/>
</dbReference>
<evidence type="ECO:0000256" key="1">
    <source>
        <dbReference type="SAM" id="MobiDB-lite"/>
    </source>
</evidence>
<evidence type="ECO:0000259" key="3">
    <source>
        <dbReference type="PROSITE" id="PS51746"/>
    </source>
</evidence>
<dbReference type="PANTHER" id="PTHR13832:SF792">
    <property type="entry name" value="GM14286P"/>
    <property type="match status" value="1"/>
</dbReference>
<evidence type="ECO:0000313" key="4">
    <source>
        <dbReference type="EMBL" id="ORY96661.1"/>
    </source>
</evidence>
<dbReference type="OMA" id="DHNAWNP"/>
<dbReference type="GO" id="GO:0004741">
    <property type="term" value="F:[pyruvate dehydrogenase (acetyl-transferring)]-phosphatase activity"/>
    <property type="evidence" value="ECO:0007669"/>
    <property type="project" value="TreeGrafter"/>
</dbReference>
<reference evidence="4 5" key="1">
    <citation type="submission" date="2016-07" db="EMBL/GenBank/DDBJ databases">
        <title>Pervasive Adenine N6-methylation of Active Genes in Fungi.</title>
        <authorList>
            <consortium name="DOE Joint Genome Institute"/>
            <person name="Mondo S.J."/>
            <person name="Dannebaum R.O."/>
            <person name="Kuo R.C."/>
            <person name="Labutti K."/>
            <person name="Haridas S."/>
            <person name="Kuo A."/>
            <person name="Salamov A."/>
            <person name="Ahrendt S.R."/>
            <person name="Lipzen A."/>
            <person name="Sullivan W."/>
            <person name="Andreopoulos W.B."/>
            <person name="Clum A."/>
            <person name="Lindquist E."/>
            <person name="Daum C."/>
            <person name="Ramamoorthy G.K."/>
            <person name="Gryganskyi A."/>
            <person name="Culley D."/>
            <person name="Magnuson J.K."/>
            <person name="James T.Y."/>
            <person name="O'Malley M.A."/>
            <person name="Stajich J.E."/>
            <person name="Spatafora J.W."/>
            <person name="Visel A."/>
            <person name="Grigoriev I.V."/>
        </authorList>
    </citation>
    <scope>NUCLEOTIDE SEQUENCE [LARGE SCALE GENOMIC DNA]</scope>
    <source>
        <strain evidence="4 5">NRRL 2496</strain>
    </source>
</reference>
<dbReference type="CDD" id="cd00143">
    <property type="entry name" value="PP2Cc"/>
    <property type="match status" value="1"/>
</dbReference>
<gene>
    <name evidence="4" type="ORF">BCR43DRAFT_474497</name>
</gene>
<keyword evidence="5" id="KW-1185">Reference proteome</keyword>
<dbReference type="OrthoDB" id="420076at2759"/>
<organism evidence="4 5">
    <name type="scientific">Syncephalastrum racemosum</name>
    <name type="common">Filamentous fungus</name>
    <dbReference type="NCBI Taxonomy" id="13706"/>
    <lineage>
        <taxon>Eukaryota</taxon>
        <taxon>Fungi</taxon>
        <taxon>Fungi incertae sedis</taxon>
        <taxon>Mucoromycota</taxon>
        <taxon>Mucoromycotina</taxon>
        <taxon>Mucoromycetes</taxon>
        <taxon>Mucorales</taxon>
        <taxon>Syncephalastraceae</taxon>
        <taxon>Syncephalastrum</taxon>
    </lineage>
</organism>
<dbReference type="Pfam" id="PF00481">
    <property type="entry name" value="PP2C"/>
    <property type="match status" value="1"/>
</dbReference>
<dbReference type="InParanoid" id="A0A1X2HCZ3"/>
<feature type="compositionally biased region" description="Low complexity" evidence="1">
    <location>
        <begin position="29"/>
        <end position="42"/>
    </location>
</feature>
<sequence length="493" mass="55246">MVATRVIVPAVTGVVGLGGAGYYFSKKNPSSSTTSSSSATPTSPAPPAKQDIYDSRPFTLLTPDEIDSRLRSGQFASRTPTVNRVSAIYTTRMASNNPVEDNYSVDLIQDKLIAGVYDGHIGRHCSELIKKQLPIYVARELQQQQDNKVPVETAISNAFETLDADIQQRFYDLFPKNVKHATENNIRDAIARHPNPKAAELIVKEAITGSCACTVYLDGDDLYAANTGDSRVVVIRQEEDGTWTGRRLVEEESPAHPAWRSHMISQHPPNEAEHIVMRNRIFGLIAVGGSFGDIIYKVPREYQMKVFPFLPYDIYNMFARYHHRIVRYYATPPYLYSKPLVAHHKLLKGDRYVVLGTDGLWDELSWDSVRSTDGDQVAAELMSTWPAAGKDGNAATHLMRSALMHDVVYKNVGVHRTASDETLEMSKRLTRQPSRRYRDDITITVIQLKDKDDTAIVREDAGPIQEPEQVAVDTPRLAQPRSNGWFSGIWSRL</sequence>
<dbReference type="Proteomes" id="UP000242180">
    <property type="component" value="Unassembled WGS sequence"/>
</dbReference>
<dbReference type="AlphaFoldDB" id="A0A1X2HCZ3"/>
<feature type="transmembrane region" description="Helical" evidence="2">
    <location>
        <begin position="6"/>
        <end position="24"/>
    </location>
</feature>
<evidence type="ECO:0000256" key="2">
    <source>
        <dbReference type="SAM" id="Phobius"/>
    </source>
</evidence>
<keyword evidence="2" id="KW-1133">Transmembrane helix</keyword>
<comment type="caution">
    <text evidence="4">The sequence shown here is derived from an EMBL/GenBank/DDBJ whole genome shotgun (WGS) entry which is preliminary data.</text>
</comment>
<feature type="domain" description="PPM-type phosphatase" evidence="3">
    <location>
        <begin position="85"/>
        <end position="448"/>
    </location>
</feature>
<dbReference type="STRING" id="13706.A0A1X2HCZ3"/>